<dbReference type="Proteomes" id="UP000327157">
    <property type="component" value="Chromosome 15"/>
</dbReference>
<evidence type="ECO:0000313" key="2">
    <source>
        <dbReference type="Proteomes" id="UP000327157"/>
    </source>
</evidence>
<protein>
    <submittedName>
        <fullName evidence="1">Uncharacterized protein</fullName>
    </submittedName>
</protein>
<evidence type="ECO:0000313" key="1">
    <source>
        <dbReference type="EMBL" id="KAB2618353.1"/>
    </source>
</evidence>
<reference evidence="2" key="2">
    <citation type="submission" date="2019-10" db="EMBL/GenBank/DDBJ databases">
        <title>A de novo genome assembly of a pear dwarfing rootstock.</title>
        <authorList>
            <person name="Wang F."/>
            <person name="Wang J."/>
            <person name="Li S."/>
            <person name="Zhang Y."/>
            <person name="Fang M."/>
            <person name="Ma L."/>
            <person name="Zhao Y."/>
            <person name="Jiang S."/>
        </authorList>
    </citation>
    <scope>NUCLEOTIDE SEQUENCE [LARGE SCALE GENOMIC DNA]</scope>
</reference>
<gene>
    <name evidence="1" type="ORF">D8674_014222</name>
</gene>
<dbReference type="EMBL" id="SMOL01000401">
    <property type="protein sequence ID" value="KAB2618353.1"/>
    <property type="molecule type" value="Genomic_DNA"/>
</dbReference>
<dbReference type="AlphaFoldDB" id="A0A5N5GUN3"/>
<comment type="caution">
    <text evidence="1">The sequence shown here is derived from an EMBL/GenBank/DDBJ whole genome shotgun (WGS) entry which is preliminary data.</text>
</comment>
<keyword evidence="2" id="KW-1185">Reference proteome</keyword>
<reference evidence="1 2" key="1">
    <citation type="submission" date="2019-09" db="EMBL/GenBank/DDBJ databases">
        <authorList>
            <person name="Ou C."/>
        </authorList>
    </citation>
    <scope>NUCLEOTIDE SEQUENCE [LARGE SCALE GENOMIC DNA]</scope>
    <source>
        <strain evidence="1">S2</strain>
        <tissue evidence="1">Leaf</tissue>
    </source>
</reference>
<organism evidence="1 2">
    <name type="scientific">Pyrus ussuriensis x Pyrus communis</name>
    <dbReference type="NCBI Taxonomy" id="2448454"/>
    <lineage>
        <taxon>Eukaryota</taxon>
        <taxon>Viridiplantae</taxon>
        <taxon>Streptophyta</taxon>
        <taxon>Embryophyta</taxon>
        <taxon>Tracheophyta</taxon>
        <taxon>Spermatophyta</taxon>
        <taxon>Magnoliopsida</taxon>
        <taxon>eudicotyledons</taxon>
        <taxon>Gunneridae</taxon>
        <taxon>Pentapetalae</taxon>
        <taxon>rosids</taxon>
        <taxon>fabids</taxon>
        <taxon>Rosales</taxon>
        <taxon>Rosaceae</taxon>
        <taxon>Amygdaloideae</taxon>
        <taxon>Maleae</taxon>
        <taxon>Pyrus</taxon>
    </lineage>
</organism>
<name>A0A5N5GUN3_9ROSA</name>
<accession>A0A5N5GUN3</accession>
<proteinExistence type="predicted"/>
<reference evidence="1 2" key="3">
    <citation type="submission" date="2019-11" db="EMBL/GenBank/DDBJ databases">
        <title>A de novo genome assembly of a pear dwarfing rootstock.</title>
        <authorList>
            <person name="Wang F."/>
            <person name="Wang J."/>
            <person name="Li S."/>
            <person name="Zhang Y."/>
            <person name="Fang M."/>
            <person name="Ma L."/>
            <person name="Zhao Y."/>
            <person name="Jiang S."/>
        </authorList>
    </citation>
    <scope>NUCLEOTIDE SEQUENCE [LARGE SCALE GENOMIC DNA]</scope>
    <source>
        <strain evidence="1">S2</strain>
        <tissue evidence="1">Leaf</tissue>
    </source>
</reference>
<sequence length="73" mass="8247">MQAYWTSLEPQFPPRGFSLLELNFDDRTCACNSLSLYGFTSGNNFAKLLHDTYVFSETVDASALKLNCLRVSM</sequence>